<dbReference type="CDD" id="cd11282">
    <property type="entry name" value="ADF_coactosin_like"/>
    <property type="match status" value="1"/>
</dbReference>
<dbReference type="SUPFAM" id="SSF55753">
    <property type="entry name" value="Actin depolymerizing proteins"/>
    <property type="match status" value="2"/>
</dbReference>
<dbReference type="Proteomes" id="UP001217089">
    <property type="component" value="Unassembled WGS sequence"/>
</dbReference>
<dbReference type="PROSITE" id="PS51263">
    <property type="entry name" value="ADF_H"/>
    <property type="match status" value="1"/>
</dbReference>
<feature type="region of interest" description="Disordered" evidence="1">
    <location>
        <begin position="128"/>
        <end position="153"/>
    </location>
</feature>
<dbReference type="EMBL" id="JARBDR010000919">
    <property type="protein sequence ID" value="KAJ8300123.1"/>
    <property type="molecule type" value="Genomic_DNA"/>
</dbReference>
<evidence type="ECO:0000256" key="1">
    <source>
        <dbReference type="SAM" id="MobiDB-lite"/>
    </source>
</evidence>
<dbReference type="PANTHER" id="PTHR10829">
    <property type="entry name" value="CORTACTIN AND DREBRIN"/>
    <property type="match status" value="1"/>
</dbReference>
<evidence type="ECO:0000313" key="3">
    <source>
        <dbReference type="EMBL" id="KAJ8300123.1"/>
    </source>
</evidence>
<reference evidence="3 4" key="1">
    <citation type="submission" date="2022-12" db="EMBL/GenBank/DDBJ databases">
        <title>Chromosome-level genome of Tegillarca granosa.</title>
        <authorList>
            <person name="Kim J."/>
        </authorList>
    </citation>
    <scope>NUCLEOTIDE SEQUENCE [LARGE SCALE GENOMIC DNA]</scope>
    <source>
        <strain evidence="3">Teg-2019</strain>
        <tissue evidence="3">Adductor muscle</tissue>
    </source>
</reference>
<dbReference type="InterPro" id="IPR002108">
    <property type="entry name" value="ADF-H"/>
</dbReference>
<organism evidence="3 4">
    <name type="scientific">Tegillarca granosa</name>
    <name type="common">Malaysian cockle</name>
    <name type="synonym">Anadara granosa</name>
    <dbReference type="NCBI Taxonomy" id="220873"/>
    <lineage>
        <taxon>Eukaryota</taxon>
        <taxon>Metazoa</taxon>
        <taxon>Spiralia</taxon>
        <taxon>Lophotrochozoa</taxon>
        <taxon>Mollusca</taxon>
        <taxon>Bivalvia</taxon>
        <taxon>Autobranchia</taxon>
        <taxon>Pteriomorphia</taxon>
        <taxon>Arcoida</taxon>
        <taxon>Arcoidea</taxon>
        <taxon>Arcidae</taxon>
        <taxon>Tegillarca</taxon>
    </lineage>
</organism>
<evidence type="ECO:0000313" key="4">
    <source>
        <dbReference type="Proteomes" id="UP001217089"/>
    </source>
</evidence>
<gene>
    <name evidence="3" type="ORF">KUTeg_021642</name>
</gene>
<name>A0ABQ9E3W9_TEGGR</name>
<dbReference type="PANTHER" id="PTHR10829:SF56">
    <property type="entry name" value="ADF-H DOMAIN-CONTAINING PROTEIN"/>
    <property type="match status" value="1"/>
</dbReference>
<dbReference type="Pfam" id="PF00241">
    <property type="entry name" value="Cofilin_ADF"/>
    <property type="match status" value="1"/>
</dbReference>
<keyword evidence="4" id="KW-1185">Reference proteome</keyword>
<dbReference type="InterPro" id="IPR029006">
    <property type="entry name" value="ADF-H/Gelsolin-like_dom_sf"/>
</dbReference>
<dbReference type="SMART" id="SM00102">
    <property type="entry name" value="ADF"/>
    <property type="match status" value="1"/>
</dbReference>
<protein>
    <recommendedName>
        <fullName evidence="2">ADF-H domain-containing protein</fullName>
    </recommendedName>
</protein>
<comment type="caution">
    <text evidence="3">The sequence shown here is derived from an EMBL/GenBank/DDBJ whole genome shotgun (WGS) entry which is preliminary data.</text>
</comment>
<proteinExistence type="predicted"/>
<dbReference type="Gene3D" id="3.40.20.10">
    <property type="entry name" value="Severin"/>
    <property type="match status" value="2"/>
</dbReference>
<sequence>MSTRAEFVEDANFAECIKSVRDDTTEDNYVLVGHVNHNPNQLTVIQVGQNVEDLQGLLDDSQVMLGDKVPFVKKGKYGVVHGSVQEKFNPYHLFIETSTVDDLNTETILQQLEENTGKKSKVIETTEGRQERGFTQSQLPKRGPAAKSGPELAKGGAKIDFVDDVLEYIADVRSDDTDTKWMLAEYQDGNPKGPIIAAGKGSGDISELKDTLSENDVMYGLYRVTDTVDDITTTKFVYINWIGSKTKPMTKAKVSTHKGAAEEIFGPAHVTIFATDMSDISEHIVMDKY</sequence>
<evidence type="ECO:0000259" key="2">
    <source>
        <dbReference type="PROSITE" id="PS51263"/>
    </source>
</evidence>
<feature type="domain" description="ADF-H" evidence="2">
    <location>
        <begin position="156"/>
        <end position="289"/>
    </location>
</feature>
<accession>A0ABQ9E3W9</accession>